<dbReference type="OrthoDB" id="5580914at2759"/>
<reference evidence="2 3" key="1">
    <citation type="submission" date="2016-07" db="EMBL/GenBank/DDBJ databases">
        <title>Pervasive Adenine N6-methylation of Active Genes in Fungi.</title>
        <authorList>
            <consortium name="DOE Joint Genome Institute"/>
            <person name="Mondo S.J."/>
            <person name="Dannebaum R.O."/>
            <person name="Kuo R.C."/>
            <person name="Labutti K."/>
            <person name="Haridas S."/>
            <person name="Kuo A."/>
            <person name="Salamov A."/>
            <person name="Ahrendt S.R."/>
            <person name="Lipzen A."/>
            <person name="Sullivan W."/>
            <person name="Andreopoulos W.B."/>
            <person name="Clum A."/>
            <person name="Lindquist E."/>
            <person name="Daum C."/>
            <person name="Ramamoorthy G.K."/>
            <person name="Gryganskyi A."/>
            <person name="Culley D."/>
            <person name="Magnuson J.K."/>
            <person name="James T.Y."/>
            <person name="O'Malley M.A."/>
            <person name="Stajich J.E."/>
            <person name="Spatafora J.W."/>
            <person name="Visel A."/>
            <person name="Grigoriev I.V."/>
        </authorList>
    </citation>
    <scope>NUCLEOTIDE SEQUENCE [LARGE SCALE GENOMIC DNA]</scope>
    <source>
        <strain evidence="2 3">PL171</strain>
    </source>
</reference>
<comment type="caution">
    <text evidence="2">The sequence shown here is derived from an EMBL/GenBank/DDBJ whole genome shotgun (WGS) entry which is preliminary data.</text>
</comment>
<evidence type="ECO:0000313" key="3">
    <source>
        <dbReference type="Proteomes" id="UP000193411"/>
    </source>
</evidence>
<feature type="compositionally biased region" description="Basic and acidic residues" evidence="1">
    <location>
        <begin position="22"/>
        <end position="39"/>
    </location>
</feature>
<gene>
    <name evidence="2" type="ORF">BCR44DRAFT_1517381</name>
</gene>
<feature type="region of interest" description="Disordered" evidence="1">
    <location>
        <begin position="152"/>
        <end position="181"/>
    </location>
</feature>
<name>A0A1Y2H6K6_9FUNG</name>
<keyword evidence="3" id="KW-1185">Reference proteome</keyword>
<evidence type="ECO:0000313" key="2">
    <source>
        <dbReference type="EMBL" id="ORZ30206.1"/>
    </source>
</evidence>
<dbReference type="EMBL" id="MCFL01000097">
    <property type="protein sequence ID" value="ORZ30206.1"/>
    <property type="molecule type" value="Genomic_DNA"/>
</dbReference>
<feature type="region of interest" description="Disordered" evidence="1">
    <location>
        <begin position="231"/>
        <end position="264"/>
    </location>
</feature>
<feature type="region of interest" description="Disordered" evidence="1">
    <location>
        <begin position="1"/>
        <end position="77"/>
    </location>
</feature>
<accession>A0A1Y2H6K6</accession>
<evidence type="ECO:0000256" key="1">
    <source>
        <dbReference type="SAM" id="MobiDB-lite"/>
    </source>
</evidence>
<feature type="compositionally biased region" description="Low complexity" evidence="1">
    <location>
        <begin position="1"/>
        <end position="14"/>
    </location>
</feature>
<dbReference type="AlphaFoldDB" id="A0A1Y2H6K6"/>
<dbReference type="Proteomes" id="UP000193411">
    <property type="component" value="Unassembled WGS sequence"/>
</dbReference>
<protein>
    <submittedName>
        <fullName evidence="2">Uncharacterized protein</fullName>
    </submittedName>
</protein>
<organism evidence="2 3">
    <name type="scientific">Catenaria anguillulae PL171</name>
    <dbReference type="NCBI Taxonomy" id="765915"/>
    <lineage>
        <taxon>Eukaryota</taxon>
        <taxon>Fungi</taxon>
        <taxon>Fungi incertae sedis</taxon>
        <taxon>Blastocladiomycota</taxon>
        <taxon>Blastocladiomycetes</taxon>
        <taxon>Blastocladiales</taxon>
        <taxon>Catenariaceae</taxon>
        <taxon>Catenaria</taxon>
    </lineage>
</organism>
<sequence>MDSTTKQASSAATAGPLLAARPRLDSRRHSDSVVGDHARPLVSPDDPSNHLTPSSPSPPCATPRAHDPDTTQAASPARTHAFYTRIPTNPSDLRTIHWQLAADRLTCLDSHGALVVEFALDELVWRADGMYGIEFGLDSRFIVAGEEPEVRIEEATSTSSSSSSLGTIASESGEAGAGGTSMSRELLAALQQQAEKQNNNPTGSTGTVIVHVSNQDGLAVESMDSFVDERNPRAGIMSRPGTAADTSRLGARTASTDPETETTDNAGYVEGFRIYSENAMEVTHWLSMLAAYRTRRPLIPRITYSDPAARLIDSYESLAPPANTRRNSAAIGNPEALMATVATHLQHNATPAAARVTIFPTTNVLDHPSLTPPGSVGSSSSLAGTSASTTAKFIRILDAAHGPVVVSTMAGGRVLVTDTASGKTVLDVRDSLEMLHDKLGGGAPADSQQSSLGSLQSVDSANKIPLAGCMGKAAVVGYKMPLKGEAQQQQLPEATKYHPEVDVNGDDTLGNAQWKALKSGGEPLTLQPAAPFPPKVVIGHPEPSANEGGAGHDADDALGDTLKGSGSAMRLKGAVVAAAEQTRQDAVGLGRLGM</sequence>
<feature type="compositionally biased region" description="Low complexity" evidence="1">
    <location>
        <begin position="155"/>
        <end position="174"/>
    </location>
</feature>
<proteinExistence type="predicted"/>